<proteinExistence type="predicted"/>
<evidence type="ECO:0000256" key="1">
    <source>
        <dbReference type="SAM" id="Phobius"/>
    </source>
</evidence>
<evidence type="ECO:0000313" key="3">
    <source>
        <dbReference type="Proteomes" id="UP000001635"/>
    </source>
</evidence>
<sequence>MLCLNLLKKPKLMRLFGNFILIIGLLLIYSCAEQDEFERQKLIGTWENSFYSESLNLDHVKVYYFGNNGNYINYTGFKVPGGSNFLGYTMYLEGTYTLSGNTILLKEEKHLANLGHDTYTEKENLTEIEKIGEIPGSLAFKEKGSVLEITIPCSDLLSSICIPSTNYNRLNTISHF</sequence>
<organism evidence="2 3">
    <name type="scientific">Cyclobacterium marinum (strain ATCC 25205 / DSM 745 / LMG 13164 / NCIMB 1802)</name>
    <name type="common">Flectobacillus marinus</name>
    <dbReference type="NCBI Taxonomy" id="880070"/>
    <lineage>
        <taxon>Bacteria</taxon>
        <taxon>Pseudomonadati</taxon>
        <taxon>Bacteroidota</taxon>
        <taxon>Cytophagia</taxon>
        <taxon>Cytophagales</taxon>
        <taxon>Cyclobacteriaceae</taxon>
        <taxon>Cyclobacterium</taxon>
    </lineage>
</organism>
<dbReference type="AlphaFoldDB" id="G0IUS6"/>
<gene>
    <name evidence="2" type="ordered locus">Cycma_1714</name>
</gene>
<keyword evidence="1" id="KW-1133">Transmembrane helix</keyword>
<accession>G0IUS6</accession>
<feature type="transmembrane region" description="Helical" evidence="1">
    <location>
        <begin position="12"/>
        <end position="30"/>
    </location>
</feature>
<dbReference type="EMBL" id="CP002955">
    <property type="protein sequence ID" value="AEL25468.1"/>
    <property type="molecule type" value="Genomic_DNA"/>
</dbReference>
<keyword evidence="3" id="KW-1185">Reference proteome</keyword>
<keyword evidence="1" id="KW-0812">Transmembrane</keyword>
<protein>
    <submittedName>
        <fullName evidence="2">Uncharacterized protein</fullName>
    </submittedName>
</protein>
<keyword evidence="1" id="KW-0472">Membrane</keyword>
<reference evidence="3" key="1">
    <citation type="submission" date="2011-07" db="EMBL/GenBank/DDBJ databases">
        <title>The complete genome of Cyclobacterium marinum DSM 745.</title>
        <authorList>
            <person name="Lucas S."/>
            <person name="Han J."/>
            <person name="Lapidus A."/>
            <person name="Bruce D."/>
            <person name="Goodwin L."/>
            <person name="Pitluck S."/>
            <person name="Peters L."/>
            <person name="Kyrpides N."/>
            <person name="Mavromatis K."/>
            <person name="Ivanova N."/>
            <person name="Ovchinnikova G."/>
            <person name="Chertkov O."/>
            <person name="Detter J.C."/>
            <person name="Tapia R."/>
            <person name="Han C."/>
            <person name="Land M."/>
            <person name="Hauser L."/>
            <person name="Markowitz V."/>
            <person name="Cheng J.-F."/>
            <person name="Hugenholtz P."/>
            <person name="Woyke T."/>
            <person name="Wu D."/>
            <person name="Tindall B."/>
            <person name="Schuetze A."/>
            <person name="Brambilla E."/>
            <person name="Klenk H.-P."/>
            <person name="Eisen J.A."/>
        </authorList>
    </citation>
    <scope>NUCLEOTIDE SEQUENCE [LARGE SCALE GENOMIC DNA]</scope>
    <source>
        <strain evidence="3">ATCC 25205 / DSM 745 / LMG 13164 / NCIMB 1802</strain>
    </source>
</reference>
<dbReference type="HOGENOM" id="CLU_1522730_0_0_10"/>
<evidence type="ECO:0000313" key="2">
    <source>
        <dbReference type="EMBL" id="AEL25468.1"/>
    </source>
</evidence>
<dbReference type="Proteomes" id="UP000001635">
    <property type="component" value="Chromosome"/>
</dbReference>
<dbReference type="KEGG" id="cmr:Cycma_1714"/>
<name>G0IUS6_CYCMS</name>